<dbReference type="Gene3D" id="1.10.720.40">
    <property type="match status" value="1"/>
</dbReference>
<evidence type="ECO:0000256" key="1">
    <source>
        <dbReference type="PROSITE-ProRule" id="PRU00023"/>
    </source>
</evidence>
<dbReference type="InterPro" id="IPR003887">
    <property type="entry name" value="LEM_dom"/>
</dbReference>
<name>A0A1X7UN33_AMPQE</name>
<dbReference type="PROSITE" id="PS50088">
    <property type="entry name" value="ANK_REPEAT"/>
    <property type="match status" value="1"/>
</dbReference>
<dbReference type="CDD" id="cd12934">
    <property type="entry name" value="LEM"/>
    <property type="match status" value="1"/>
</dbReference>
<dbReference type="EnsemblMetazoa" id="XM_011406137.2">
    <property type="protein sequence ID" value="XP_011404439.1"/>
    <property type="gene ID" value="LOC105313031"/>
</dbReference>
<keyword evidence="1" id="KW-0040">ANK repeat</keyword>
<dbReference type="OrthoDB" id="1601181at2759"/>
<dbReference type="AlphaFoldDB" id="A0A1X7UN33"/>
<dbReference type="GO" id="GO:0000724">
    <property type="term" value="P:double-strand break repair via homologous recombination"/>
    <property type="evidence" value="ECO:0007669"/>
    <property type="project" value="TreeGrafter"/>
</dbReference>
<dbReference type="SMART" id="SM00540">
    <property type="entry name" value="LEM"/>
    <property type="match status" value="1"/>
</dbReference>
<dbReference type="PROSITE" id="PS50954">
    <property type="entry name" value="LEM"/>
    <property type="match status" value="1"/>
</dbReference>
<gene>
    <name evidence="4" type="primary">105313031</name>
</gene>
<dbReference type="SUPFAM" id="SSF48403">
    <property type="entry name" value="Ankyrin repeat"/>
    <property type="match status" value="1"/>
</dbReference>
<dbReference type="eggNOG" id="KOG4177">
    <property type="taxonomic scope" value="Eukaryota"/>
</dbReference>
<keyword evidence="5" id="KW-1185">Reference proteome</keyword>
<feature type="domain" description="LEM" evidence="3">
    <location>
        <begin position="300"/>
        <end position="344"/>
    </location>
</feature>
<dbReference type="EnsemblMetazoa" id="Aqu2.1.29395_001">
    <property type="protein sequence ID" value="Aqu2.1.29395_001"/>
    <property type="gene ID" value="Aqu2.1.29395"/>
</dbReference>
<evidence type="ECO:0000313" key="4">
    <source>
        <dbReference type="EnsemblMetazoa" id="Aqu2.1.29395_001"/>
    </source>
</evidence>
<dbReference type="PANTHER" id="PTHR46427:SF1">
    <property type="entry name" value="ANKYRIN REPEAT AND LEM DOMAIN-CONTAINING PROTEIN 1"/>
    <property type="match status" value="1"/>
</dbReference>
<feature type="region of interest" description="Disordered" evidence="2">
    <location>
        <begin position="262"/>
        <end position="294"/>
    </location>
</feature>
<proteinExistence type="predicted"/>
<dbReference type="SUPFAM" id="SSF63451">
    <property type="entry name" value="LEM domain"/>
    <property type="match status" value="1"/>
</dbReference>
<protein>
    <recommendedName>
        <fullName evidence="3">LEM domain-containing protein</fullName>
    </recommendedName>
</protein>
<dbReference type="KEGG" id="aqu:105313031"/>
<dbReference type="Pfam" id="PF13857">
    <property type="entry name" value="Ank_5"/>
    <property type="match status" value="1"/>
</dbReference>
<dbReference type="InterPro" id="IPR034998">
    <property type="entry name" value="ANKLE1"/>
</dbReference>
<feature type="repeat" description="ANK" evidence="1">
    <location>
        <begin position="77"/>
        <end position="109"/>
    </location>
</feature>
<dbReference type="PROSITE" id="PS50297">
    <property type="entry name" value="ANK_REP_REGION"/>
    <property type="match status" value="1"/>
</dbReference>
<reference evidence="4" key="2">
    <citation type="submission" date="2017-05" db="UniProtKB">
        <authorList>
            <consortium name="EnsemblMetazoa"/>
        </authorList>
    </citation>
    <scope>IDENTIFICATION</scope>
</reference>
<evidence type="ECO:0000259" key="3">
    <source>
        <dbReference type="PROSITE" id="PS50954"/>
    </source>
</evidence>
<dbReference type="PANTHER" id="PTHR46427">
    <property type="entry name" value="ANKYRIN REPEAT AND LEM DOMAIN-CONTAINING PROTEIN 1"/>
    <property type="match status" value="1"/>
</dbReference>
<dbReference type="InterPro" id="IPR036770">
    <property type="entry name" value="Ankyrin_rpt-contain_sf"/>
</dbReference>
<dbReference type="Gene3D" id="1.25.40.20">
    <property type="entry name" value="Ankyrin repeat-containing domain"/>
    <property type="match status" value="1"/>
</dbReference>
<reference evidence="5" key="1">
    <citation type="journal article" date="2010" name="Nature">
        <title>The Amphimedon queenslandica genome and the evolution of animal complexity.</title>
        <authorList>
            <person name="Srivastava M."/>
            <person name="Simakov O."/>
            <person name="Chapman J."/>
            <person name="Fahey B."/>
            <person name="Gauthier M.E."/>
            <person name="Mitros T."/>
            <person name="Richards G.S."/>
            <person name="Conaco C."/>
            <person name="Dacre M."/>
            <person name="Hellsten U."/>
            <person name="Larroux C."/>
            <person name="Putnam N.H."/>
            <person name="Stanke M."/>
            <person name="Adamska M."/>
            <person name="Darling A."/>
            <person name="Degnan S.M."/>
            <person name="Oakley T.H."/>
            <person name="Plachetzki D.C."/>
            <person name="Zhai Y."/>
            <person name="Adamski M."/>
            <person name="Calcino A."/>
            <person name="Cummins S.F."/>
            <person name="Goodstein D.M."/>
            <person name="Harris C."/>
            <person name="Jackson D.J."/>
            <person name="Leys S.P."/>
            <person name="Shu S."/>
            <person name="Woodcroft B.J."/>
            <person name="Vervoort M."/>
            <person name="Kosik K.S."/>
            <person name="Manning G."/>
            <person name="Degnan B.M."/>
            <person name="Rokhsar D.S."/>
        </authorList>
    </citation>
    <scope>NUCLEOTIDE SEQUENCE [LARGE SCALE GENOMIC DNA]</scope>
</reference>
<organism evidence="4">
    <name type="scientific">Amphimedon queenslandica</name>
    <name type="common">Sponge</name>
    <dbReference type="NCBI Taxonomy" id="400682"/>
    <lineage>
        <taxon>Eukaryota</taxon>
        <taxon>Metazoa</taxon>
        <taxon>Porifera</taxon>
        <taxon>Demospongiae</taxon>
        <taxon>Heteroscleromorpha</taxon>
        <taxon>Haplosclerida</taxon>
        <taxon>Niphatidae</taxon>
        <taxon>Amphimedon</taxon>
    </lineage>
</organism>
<dbReference type="SMART" id="SM00248">
    <property type="entry name" value="ANK"/>
    <property type="match status" value="4"/>
</dbReference>
<dbReference type="Pfam" id="PF22945">
    <property type="entry name" value="LEM-3_GIY-YIG"/>
    <property type="match status" value="1"/>
</dbReference>
<evidence type="ECO:0000313" key="5">
    <source>
        <dbReference type="Proteomes" id="UP000007879"/>
    </source>
</evidence>
<dbReference type="STRING" id="400682.A0A1X7UN33"/>
<dbReference type="GO" id="GO:0004520">
    <property type="term" value="F:DNA endonuclease activity"/>
    <property type="evidence" value="ECO:0007669"/>
    <property type="project" value="TreeGrafter"/>
</dbReference>
<sequence>MAVRKDNTFLLLTEAVLNGEEKVAETLLEEFLSQNSIDASVDEDGASLLHLAANSSPRIASVLISAGADINSRTLTDGYTPLHVAAMNGSADGVRVLLGEGADPTIIDTECMTPADYAMEEGHYDILTMLNGAGDEEREEEVSVCETFVKIVMGSASKNFEFEDSNETISSGIDQDSTLPFDISLLVSNIEDSDTPTDDLFSLPTANKAKNNETSCLRNKSNAEAVDTDETLPFDITDIENAVIYDGTPNKSIVQKMSSLRLEKEDIEEEEAEEESREEAENEATENEEEACLQKQEQERAVLSSLTNEQLKQKLESLGEEPGPITSATRNAYISYLQKILDGIQPAGNKGYKGFKYELALCLNGTTDMPCLQKDEKIVFAEFRAPSQSKTYFNYMLLDPVMLSSSTASIQFNEFVESIFYIGKGKNARSMQHLKDAKQLKTKTASNKVKRIWTIWEKGEGILLLHMFNCIASGEAFCREAAMIDAIGRDNLCNEVRGHYHGQMSTWSSSQQRLFGVYLLHKAYLSYKIDTPQPIYPSDL</sequence>
<dbReference type="GO" id="GO:0005654">
    <property type="term" value="C:nucleoplasm"/>
    <property type="evidence" value="ECO:0007669"/>
    <property type="project" value="TreeGrafter"/>
</dbReference>
<dbReference type="InterPro" id="IPR002110">
    <property type="entry name" value="Ankyrin_rpt"/>
</dbReference>
<evidence type="ECO:0000256" key="2">
    <source>
        <dbReference type="SAM" id="MobiDB-lite"/>
    </source>
</evidence>
<dbReference type="GO" id="GO:0005737">
    <property type="term" value="C:cytoplasm"/>
    <property type="evidence" value="ECO:0007669"/>
    <property type="project" value="TreeGrafter"/>
</dbReference>
<dbReference type="GO" id="GO:0000712">
    <property type="term" value="P:resolution of meiotic recombination intermediates"/>
    <property type="evidence" value="ECO:0007669"/>
    <property type="project" value="TreeGrafter"/>
</dbReference>
<accession>A0A1X7UN33</accession>
<dbReference type="InParanoid" id="A0A1X7UN33"/>
<feature type="compositionally biased region" description="Acidic residues" evidence="2">
    <location>
        <begin position="265"/>
        <end position="291"/>
    </location>
</feature>
<dbReference type="Proteomes" id="UP000007879">
    <property type="component" value="Unassembled WGS sequence"/>
</dbReference>
<dbReference type="Pfam" id="PF03020">
    <property type="entry name" value="LEM"/>
    <property type="match status" value="1"/>
</dbReference>
<dbReference type="InterPro" id="IPR011015">
    <property type="entry name" value="LEM/LEM-like_dom_sf"/>
</dbReference>